<feature type="signal peptide" evidence="1">
    <location>
        <begin position="1"/>
        <end position="21"/>
    </location>
</feature>
<dbReference type="EMBL" id="KI689584">
    <property type="protein sequence ID" value="ETK72426.1"/>
    <property type="molecule type" value="Genomic_DNA"/>
</dbReference>
<dbReference type="InterPro" id="IPR052050">
    <property type="entry name" value="SecEffector_AnkRepeat"/>
</dbReference>
<feature type="chain" id="PRO_5004816309" description="Ankyrin repeat-containing domain" evidence="1">
    <location>
        <begin position="22"/>
        <end position="133"/>
    </location>
</feature>
<dbReference type="PANTHER" id="PTHR46586:SF3">
    <property type="entry name" value="ANKYRIN REPEAT-CONTAINING PROTEIN"/>
    <property type="match status" value="1"/>
</dbReference>
<dbReference type="Gene3D" id="1.25.40.20">
    <property type="entry name" value="Ankyrin repeat-containing domain"/>
    <property type="match status" value="1"/>
</dbReference>
<keyword evidence="1" id="KW-0732">Signal</keyword>
<evidence type="ECO:0000256" key="1">
    <source>
        <dbReference type="SAM" id="SignalP"/>
    </source>
</evidence>
<evidence type="ECO:0000313" key="2">
    <source>
        <dbReference type="EMBL" id="ETK72426.1"/>
    </source>
</evidence>
<organism evidence="2">
    <name type="scientific">Phytophthora nicotianae</name>
    <name type="common">Potato buckeye rot agent</name>
    <name type="synonym">Phytophthora parasitica</name>
    <dbReference type="NCBI Taxonomy" id="4792"/>
    <lineage>
        <taxon>Eukaryota</taxon>
        <taxon>Sar</taxon>
        <taxon>Stramenopiles</taxon>
        <taxon>Oomycota</taxon>
        <taxon>Peronosporomycetes</taxon>
        <taxon>Peronosporales</taxon>
        <taxon>Peronosporaceae</taxon>
        <taxon>Phytophthora</taxon>
    </lineage>
</organism>
<dbReference type="VEuPathDB" id="FungiDB:PPTG_24333"/>
<dbReference type="Proteomes" id="UP000053236">
    <property type="component" value="Unassembled WGS sequence"/>
</dbReference>
<sequence>MRWALLSRWGISMLASGYTEGCTTAAMDGVAENGHLKSVTWLYTLRKEGYTHEAMDLVAIKGHLNVVKWLHRHRSEGCSHEAMIDAAIGNHVHVIEWLHLNRQKIALLQLLIRLHCMARFKPHSFFPGCEMNR</sequence>
<dbReference type="InterPro" id="IPR036770">
    <property type="entry name" value="Ankyrin_rpt-contain_sf"/>
</dbReference>
<gene>
    <name evidence="2" type="ORF">L915_20466</name>
</gene>
<dbReference type="SUPFAM" id="SSF140860">
    <property type="entry name" value="Pseudo ankyrin repeat-like"/>
    <property type="match status" value="1"/>
</dbReference>
<reference evidence="2" key="1">
    <citation type="submission" date="2013-11" db="EMBL/GenBank/DDBJ databases">
        <title>The Genome Sequence of Phytophthora parasitica CJ02B3.</title>
        <authorList>
            <consortium name="The Broad Institute Genomics Platform"/>
            <person name="Russ C."/>
            <person name="Tyler B."/>
            <person name="Panabieres F."/>
            <person name="Shan W."/>
            <person name="Tripathy S."/>
            <person name="Grunwald N."/>
            <person name="Machado M."/>
            <person name="Johnson C.S."/>
            <person name="Arredondo F."/>
            <person name="Hong C."/>
            <person name="Coffey M."/>
            <person name="Young S.K."/>
            <person name="Zeng Q."/>
            <person name="Gargeya S."/>
            <person name="Fitzgerald M."/>
            <person name="Abouelleil A."/>
            <person name="Alvarado L."/>
            <person name="Chapman S.B."/>
            <person name="Gainer-Dewar J."/>
            <person name="Goldberg J."/>
            <person name="Griggs A."/>
            <person name="Gujja S."/>
            <person name="Hansen M."/>
            <person name="Howarth C."/>
            <person name="Imamovic A."/>
            <person name="Ireland A."/>
            <person name="Larimer J."/>
            <person name="McCowan C."/>
            <person name="Murphy C."/>
            <person name="Pearson M."/>
            <person name="Poon T.W."/>
            <person name="Priest M."/>
            <person name="Roberts A."/>
            <person name="Saif S."/>
            <person name="Shea T."/>
            <person name="Sykes S."/>
            <person name="Wortman J."/>
            <person name="Nusbaum C."/>
            <person name="Birren B."/>
        </authorList>
    </citation>
    <scope>NUCLEOTIDE SEQUENCE [LARGE SCALE GENOMIC DNA]</scope>
    <source>
        <strain evidence="2">CJ02B3</strain>
    </source>
</reference>
<accession>W2FR87</accession>
<protein>
    <recommendedName>
        <fullName evidence="3">Ankyrin repeat-containing domain</fullName>
    </recommendedName>
</protein>
<dbReference type="AlphaFoldDB" id="W2FR87"/>
<evidence type="ECO:0008006" key="3">
    <source>
        <dbReference type="Google" id="ProtNLM"/>
    </source>
</evidence>
<proteinExistence type="predicted"/>
<name>W2FR87_PHYNI</name>
<dbReference type="PANTHER" id="PTHR46586">
    <property type="entry name" value="ANKYRIN REPEAT-CONTAINING PROTEIN"/>
    <property type="match status" value="1"/>
</dbReference>